<proteinExistence type="predicted"/>
<comment type="caution">
    <text evidence="4">The sequence shown here is derived from an EMBL/GenBank/DDBJ whole genome shotgun (WGS) entry which is preliminary data.</text>
</comment>
<dbReference type="InterPro" id="IPR024370">
    <property type="entry name" value="PBP_domain"/>
</dbReference>
<evidence type="ECO:0000259" key="3">
    <source>
        <dbReference type="Pfam" id="PF12849"/>
    </source>
</evidence>
<dbReference type="Gene3D" id="3.40.190.10">
    <property type="entry name" value="Periplasmic binding protein-like II"/>
    <property type="match status" value="2"/>
</dbReference>
<reference evidence="4 5" key="1">
    <citation type="submission" date="2020-10" db="EMBL/GenBank/DDBJ databases">
        <authorList>
            <person name="Castelo-Branco R."/>
            <person name="Eusebio N."/>
            <person name="Adriana R."/>
            <person name="Vieira A."/>
            <person name="Brugerolle De Fraissinette N."/>
            <person name="Rezende De Castro R."/>
            <person name="Schneider M.P."/>
            <person name="Vasconcelos V."/>
            <person name="Leao P.N."/>
        </authorList>
    </citation>
    <scope>NUCLEOTIDE SEQUENCE [LARGE SCALE GENOMIC DNA]</scope>
    <source>
        <strain evidence="4 5">LEGE 00031</strain>
    </source>
</reference>
<sequence length="307" mass="32575">MGQKNEAVILIGALAITGVVVAGGGWWLWQRFHAGDENPGAMVGEPSKLPPPPELQAADAFLAPAQVPAGTKVIIDGSTTMVNINEALKNQFQQTFPGTVVQTDAQGTDKGVVSLILGKVDVAASSRPLTPQEQSQGLAAVPVASDTIAVMVGRENPFNRGLTLAQLRDIFTGKITNWSEVGGPNSAIQVINRPSESGTQQTFAAQVLQGQAFGQGANFQTMPRDATTPIIRALGSNGISYATYGQVENQQTAKILPIDSLSPNQENYPLRRQLFYFYKTPPSPQVEAFLGFATSPQGQQAIANAFE</sequence>
<dbReference type="RefSeq" id="WP_194019801.1">
    <property type="nucleotide sequence ID" value="NZ_JADEVV010000024.1"/>
</dbReference>
<gene>
    <name evidence="4" type="ORF">IQ217_09815</name>
</gene>
<dbReference type="Pfam" id="PF12849">
    <property type="entry name" value="PBP_like_2"/>
    <property type="match status" value="1"/>
</dbReference>
<evidence type="ECO:0000313" key="5">
    <source>
        <dbReference type="Proteomes" id="UP000658720"/>
    </source>
</evidence>
<dbReference type="CDD" id="cd13653">
    <property type="entry name" value="PBP2_phosphate_like_1"/>
    <property type="match status" value="1"/>
</dbReference>
<keyword evidence="2" id="KW-0812">Transmembrane</keyword>
<dbReference type="PANTHER" id="PTHR30570:SF1">
    <property type="entry name" value="PHOSPHATE-BINDING PROTEIN PSTS"/>
    <property type="match status" value="1"/>
</dbReference>
<dbReference type="PANTHER" id="PTHR30570">
    <property type="entry name" value="PERIPLASMIC PHOSPHATE BINDING COMPONENT OF PHOSPHATE ABC TRANSPORTER"/>
    <property type="match status" value="1"/>
</dbReference>
<keyword evidence="2" id="KW-1133">Transmembrane helix</keyword>
<evidence type="ECO:0000256" key="2">
    <source>
        <dbReference type="SAM" id="Phobius"/>
    </source>
</evidence>
<dbReference type="SUPFAM" id="SSF53850">
    <property type="entry name" value="Periplasmic binding protein-like II"/>
    <property type="match status" value="1"/>
</dbReference>
<dbReference type="Proteomes" id="UP000658720">
    <property type="component" value="Unassembled WGS sequence"/>
</dbReference>
<dbReference type="InterPro" id="IPR050811">
    <property type="entry name" value="Phosphate_ABC_transporter"/>
</dbReference>
<keyword evidence="5" id="KW-1185">Reference proteome</keyword>
<accession>A0ABR9VRZ5</accession>
<protein>
    <submittedName>
        <fullName evidence="4">Phosphate ABC transporter substrate-binding protein</fullName>
    </submittedName>
</protein>
<keyword evidence="2" id="KW-0472">Membrane</keyword>
<dbReference type="EMBL" id="JADEVV010000024">
    <property type="protein sequence ID" value="MBE9254129.1"/>
    <property type="molecule type" value="Genomic_DNA"/>
</dbReference>
<name>A0ABR9VRZ5_9SYNC</name>
<keyword evidence="1" id="KW-0732">Signal</keyword>
<evidence type="ECO:0000256" key="1">
    <source>
        <dbReference type="ARBA" id="ARBA00022729"/>
    </source>
</evidence>
<feature type="transmembrane region" description="Helical" evidence="2">
    <location>
        <begin position="7"/>
        <end position="29"/>
    </location>
</feature>
<feature type="domain" description="PBP" evidence="3">
    <location>
        <begin position="68"/>
        <end position="296"/>
    </location>
</feature>
<evidence type="ECO:0000313" key="4">
    <source>
        <dbReference type="EMBL" id="MBE9254129.1"/>
    </source>
</evidence>
<organism evidence="4 5">
    <name type="scientific">Synechocystis salina LEGE 00031</name>
    <dbReference type="NCBI Taxonomy" id="1828736"/>
    <lineage>
        <taxon>Bacteria</taxon>
        <taxon>Bacillati</taxon>
        <taxon>Cyanobacteriota</taxon>
        <taxon>Cyanophyceae</taxon>
        <taxon>Synechococcales</taxon>
        <taxon>Merismopediaceae</taxon>
        <taxon>Synechocystis</taxon>
    </lineage>
</organism>